<evidence type="ECO:0000313" key="5">
    <source>
        <dbReference type="EMBL" id="OGF07204.1"/>
    </source>
</evidence>
<keyword evidence="1 2" id="KW-0732">Signal</keyword>
<protein>
    <recommendedName>
        <fullName evidence="7">Multifunctional 2',3'-cyclic-nucleotide 2'-phosphodiesterase/5'-nucleotidase/3'-nucleotidase</fullName>
    </recommendedName>
</protein>
<dbReference type="GO" id="GO:0009166">
    <property type="term" value="P:nucleotide catabolic process"/>
    <property type="evidence" value="ECO:0007669"/>
    <property type="project" value="InterPro"/>
</dbReference>
<dbReference type="Pfam" id="PF02872">
    <property type="entry name" value="5_nucleotid_C"/>
    <property type="match status" value="1"/>
</dbReference>
<feature type="domain" description="Calcineurin-like phosphoesterase" evidence="3">
    <location>
        <begin position="30"/>
        <end position="247"/>
    </location>
</feature>
<dbReference type="InterPro" id="IPR036907">
    <property type="entry name" value="5'-Nucleotdase_C_sf"/>
</dbReference>
<dbReference type="Proteomes" id="UP000177230">
    <property type="component" value="Unassembled WGS sequence"/>
</dbReference>
<dbReference type="EMBL" id="MFFM01000051">
    <property type="protein sequence ID" value="OGF07204.1"/>
    <property type="molecule type" value="Genomic_DNA"/>
</dbReference>
<evidence type="ECO:0000256" key="1">
    <source>
        <dbReference type="ARBA" id="ARBA00022729"/>
    </source>
</evidence>
<feature type="chain" id="PRO_5009363487" description="Multifunctional 2',3'-cyclic-nucleotide 2'-phosphodiesterase/5'-nucleotidase/3'-nucleotidase" evidence="2">
    <location>
        <begin position="23"/>
        <end position="516"/>
    </location>
</feature>
<dbReference type="SUPFAM" id="SSF56300">
    <property type="entry name" value="Metallo-dependent phosphatases"/>
    <property type="match status" value="1"/>
</dbReference>
<dbReference type="InterPro" id="IPR029052">
    <property type="entry name" value="Metallo-depent_PP-like"/>
</dbReference>
<evidence type="ECO:0000259" key="4">
    <source>
        <dbReference type="Pfam" id="PF02872"/>
    </source>
</evidence>
<dbReference type="GO" id="GO:0030288">
    <property type="term" value="C:outer membrane-bounded periplasmic space"/>
    <property type="evidence" value="ECO:0007669"/>
    <property type="project" value="TreeGrafter"/>
</dbReference>
<dbReference type="Pfam" id="PF00149">
    <property type="entry name" value="Metallophos"/>
    <property type="match status" value="1"/>
</dbReference>
<dbReference type="GO" id="GO:0000166">
    <property type="term" value="F:nucleotide binding"/>
    <property type="evidence" value="ECO:0007669"/>
    <property type="project" value="UniProtKB-KW"/>
</dbReference>
<feature type="domain" description="5'-Nucleotidase C-terminal" evidence="4">
    <location>
        <begin position="338"/>
        <end position="472"/>
    </location>
</feature>
<comment type="caution">
    <text evidence="5">The sequence shown here is derived from an EMBL/GenBank/DDBJ whole genome shotgun (WGS) entry which is preliminary data.</text>
</comment>
<evidence type="ECO:0008006" key="7">
    <source>
        <dbReference type="Google" id="ProtNLM"/>
    </source>
</evidence>
<evidence type="ECO:0000313" key="6">
    <source>
        <dbReference type="Proteomes" id="UP000177230"/>
    </source>
</evidence>
<dbReference type="GO" id="GO:0016788">
    <property type="term" value="F:hydrolase activity, acting on ester bonds"/>
    <property type="evidence" value="ECO:0007669"/>
    <property type="project" value="InterPro"/>
</dbReference>
<dbReference type="CDD" id="cd00845">
    <property type="entry name" value="MPP_UshA_N_like"/>
    <property type="match status" value="1"/>
</dbReference>
<keyword evidence="2" id="KW-0378">Hydrolase</keyword>
<comment type="similarity">
    <text evidence="2">Belongs to the 5'-nucleotidase family.</text>
</comment>
<dbReference type="InterPro" id="IPR008334">
    <property type="entry name" value="5'-Nucleotdase_C"/>
</dbReference>
<dbReference type="PANTHER" id="PTHR11575">
    <property type="entry name" value="5'-NUCLEOTIDASE-RELATED"/>
    <property type="match status" value="1"/>
</dbReference>
<reference evidence="5 6" key="1">
    <citation type="journal article" date="2016" name="Nat. Commun.">
        <title>Thousands of microbial genomes shed light on interconnected biogeochemical processes in an aquifer system.</title>
        <authorList>
            <person name="Anantharaman K."/>
            <person name="Brown C.T."/>
            <person name="Hug L.A."/>
            <person name="Sharon I."/>
            <person name="Castelle C.J."/>
            <person name="Probst A.J."/>
            <person name="Thomas B.C."/>
            <person name="Singh A."/>
            <person name="Wilkins M.J."/>
            <person name="Karaoz U."/>
            <person name="Brodie E.L."/>
            <person name="Williams K.H."/>
            <person name="Hubbard S.S."/>
            <person name="Banfield J.F."/>
        </authorList>
    </citation>
    <scope>NUCLEOTIDE SEQUENCE [LARGE SCALE GENOMIC DNA]</scope>
</reference>
<dbReference type="InterPro" id="IPR006146">
    <property type="entry name" value="5'-Nucleotdase_CS"/>
</dbReference>
<sequence>MFKNLKLIFASLTFLIAGTAQAKEWQHLIILHTNDIHGHLPQEEAWWINPNFPPPIGNAAAVATIIKEERQRAEQNGWGFLLVEGGDIFQGTPLGEFTKGQAVIDFMNLMGYDAMTVGNHDYDKGQEVLLDLIAGAGFPVLGANVVDSSSGRTVDYLRPYVILERGGLRIGLFGLLTHYMRGMSTPEHVRGLDFAKESATAKQMVDSLKAQDVDLIIGLLHTGFRHDKAIADTVAGIDVIIGSHSHTGLRTAYEDPRHHTIIVQTFGHLTTIGKLDLMIDPDTKRIVGYNSELKELFTEAVPQDTMVDRIVSESAARAEKGFDESLGEALVDIKRGGGDKESSIGNFVCDAMMDATGADIAFQNSAGIKADIMKGEITYRNIYKVDAFGNYLVTMDMTGSQVIRVCETSVLGYHAIFQVGGLQMTYDTKKPVWKRVVGVAVNGQPIDTAKVYKVVTNNFLGAGGGNYKIFQEGGNRSDTYIQLRQAMVDYVKKRSPIEARIEGRIRKAEGGGELLK</sequence>
<dbReference type="SUPFAM" id="SSF55816">
    <property type="entry name" value="5'-nucleotidase (syn. UDP-sugar hydrolase), C-terminal domain"/>
    <property type="match status" value="1"/>
</dbReference>
<dbReference type="PRINTS" id="PR01607">
    <property type="entry name" value="APYRASEFAMLY"/>
</dbReference>
<dbReference type="PANTHER" id="PTHR11575:SF24">
    <property type="entry name" value="5'-NUCLEOTIDASE"/>
    <property type="match status" value="1"/>
</dbReference>
<gene>
    <name evidence="5" type="ORF">A2024_09815</name>
</gene>
<dbReference type="Gene3D" id="3.90.780.10">
    <property type="entry name" value="5'-Nucleotidase, C-terminal domain"/>
    <property type="match status" value="1"/>
</dbReference>
<keyword evidence="2" id="KW-0547">Nucleotide-binding</keyword>
<dbReference type="AlphaFoldDB" id="A0A1F5QYB8"/>
<evidence type="ECO:0000259" key="3">
    <source>
        <dbReference type="Pfam" id="PF00149"/>
    </source>
</evidence>
<dbReference type="Gene3D" id="3.60.21.10">
    <property type="match status" value="1"/>
</dbReference>
<feature type="signal peptide" evidence="2">
    <location>
        <begin position="1"/>
        <end position="22"/>
    </location>
</feature>
<organism evidence="5 6">
    <name type="scientific">Candidatus Edwardsbacteria bacterium GWF2_54_11</name>
    <dbReference type="NCBI Taxonomy" id="1817851"/>
    <lineage>
        <taxon>Bacteria</taxon>
        <taxon>Candidatus Edwardsiibacteriota</taxon>
    </lineage>
</organism>
<dbReference type="InterPro" id="IPR006179">
    <property type="entry name" value="5_nucleotidase/apyrase"/>
</dbReference>
<name>A0A1F5QYB8_9BACT</name>
<dbReference type="GO" id="GO:0046872">
    <property type="term" value="F:metal ion binding"/>
    <property type="evidence" value="ECO:0007669"/>
    <property type="project" value="InterPro"/>
</dbReference>
<dbReference type="InterPro" id="IPR004843">
    <property type="entry name" value="Calcineurin-like_PHP"/>
</dbReference>
<dbReference type="PROSITE" id="PS00785">
    <property type="entry name" value="5_NUCLEOTIDASE_1"/>
    <property type="match status" value="1"/>
</dbReference>
<proteinExistence type="inferred from homology"/>
<accession>A0A1F5QYB8</accession>
<evidence type="ECO:0000256" key="2">
    <source>
        <dbReference type="RuleBase" id="RU362119"/>
    </source>
</evidence>